<feature type="compositionally biased region" description="Low complexity" evidence="5">
    <location>
        <begin position="27"/>
        <end position="37"/>
    </location>
</feature>
<dbReference type="RefSeq" id="WP_083288926.1">
    <property type="nucleotide sequence ID" value="NZ_FNUC01000003.1"/>
</dbReference>
<feature type="chain" id="PRO_5010198216" evidence="6">
    <location>
        <begin position="19"/>
        <end position="546"/>
    </location>
</feature>
<evidence type="ECO:0000256" key="6">
    <source>
        <dbReference type="SAM" id="SignalP"/>
    </source>
</evidence>
<dbReference type="Gene3D" id="3.40.190.10">
    <property type="entry name" value="Periplasmic binding protein-like II"/>
    <property type="match status" value="1"/>
</dbReference>
<feature type="signal peptide" evidence="6">
    <location>
        <begin position="1"/>
        <end position="18"/>
    </location>
</feature>
<dbReference type="Proteomes" id="UP000181980">
    <property type="component" value="Unassembled WGS sequence"/>
</dbReference>
<evidence type="ECO:0000256" key="4">
    <source>
        <dbReference type="ARBA" id="ARBA00022729"/>
    </source>
</evidence>
<protein>
    <submittedName>
        <fullName evidence="7">Carbohydrate ABC transporter substrate-binding protein, CUT1 family</fullName>
    </submittedName>
</protein>
<dbReference type="PANTHER" id="PTHR43649:SF31">
    <property type="entry name" value="SN-GLYCEROL-3-PHOSPHATE-BINDING PERIPLASMIC PROTEIN UGPB"/>
    <property type="match status" value="1"/>
</dbReference>
<dbReference type="GO" id="GO:0030313">
    <property type="term" value="C:cell envelope"/>
    <property type="evidence" value="ECO:0007669"/>
    <property type="project" value="UniProtKB-SubCell"/>
</dbReference>
<dbReference type="InterPro" id="IPR019546">
    <property type="entry name" value="TAT_signal_bac_arc"/>
</dbReference>
<dbReference type="AlphaFoldDB" id="A0A1H5I7W3"/>
<name>A0A1H5I7W3_9ACTN</name>
<dbReference type="Pfam" id="PF01547">
    <property type="entry name" value="SBP_bac_1"/>
    <property type="match status" value="1"/>
</dbReference>
<evidence type="ECO:0000256" key="1">
    <source>
        <dbReference type="ARBA" id="ARBA00004196"/>
    </source>
</evidence>
<dbReference type="InterPro" id="IPR050490">
    <property type="entry name" value="Bact_solute-bd_prot1"/>
</dbReference>
<gene>
    <name evidence="7" type="ORF">SAMN04488561_1097</name>
</gene>
<organism evidence="7 8">
    <name type="scientific">Jiangella alba</name>
    <dbReference type="NCBI Taxonomy" id="561176"/>
    <lineage>
        <taxon>Bacteria</taxon>
        <taxon>Bacillati</taxon>
        <taxon>Actinomycetota</taxon>
        <taxon>Actinomycetes</taxon>
        <taxon>Jiangellales</taxon>
        <taxon>Jiangellaceae</taxon>
        <taxon>Jiangella</taxon>
    </lineage>
</organism>
<dbReference type="OrthoDB" id="2513152at2"/>
<dbReference type="PROSITE" id="PS51257">
    <property type="entry name" value="PROKAR_LIPOPROTEIN"/>
    <property type="match status" value="1"/>
</dbReference>
<proteinExistence type="inferred from homology"/>
<dbReference type="STRING" id="561176.SAMN04488561_1097"/>
<dbReference type="EMBL" id="FNUC01000003">
    <property type="protein sequence ID" value="SEE36312.1"/>
    <property type="molecule type" value="Genomic_DNA"/>
</dbReference>
<evidence type="ECO:0000313" key="7">
    <source>
        <dbReference type="EMBL" id="SEE36312.1"/>
    </source>
</evidence>
<dbReference type="PROSITE" id="PS51318">
    <property type="entry name" value="TAT"/>
    <property type="match status" value="1"/>
</dbReference>
<reference evidence="8" key="1">
    <citation type="submission" date="2016-10" db="EMBL/GenBank/DDBJ databases">
        <authorList>
            <person name="Varghese N."/>
            <person name="Submissions S."/>
        </authorList>
    </citation>
    <scope>NUCLEOTIDE SEQUENCE [LARGE SCALE GENOMIC DNA]</scope>
    <source>
        <strain evidence="8">DSM 45237</strain>
    </source>
</reference>
<dbReference type="InterPro" id="IPR006059">
    <property type="entry name" value="SBP"/>
</dbReference>
<comment type="subcellular location">
    <subcellularLocation>
        <location evidence="1">Cell envelope</location>
    </subcellularLocation>
</comment>
<evidence type="ECO:0000256" key="2">
    <source>
        <dbReference type="ARBA" id="ARBA00008520"/>
    </source>
</evidence>
<keyword evidence="3" id="KW-0813">Transport</keyword>
<sequence length="546" mass="58236">MSGTISRRRFLGATGAVAAMGLLGACSGSPSSQSPNGGSTGGGGAADGLLPTYKPFDKFPPDLASSNPDVSPGYFSYPDPPTAVTSGVPASGDPIRALTFTYDPVAPELANNALWQSLNEALGTELDLEYTPAAEYNARFATTIAGNDLPDLMAIKGQQQQMPAMLAAKFTDLTEHLSGDAVLDYPNLAALPTPAWLSTVYDGKLWGVPVPRSLIGNVLYTRADLLERAGLSLQPESLEEFTEMAQALTNDREGRWAFGQTPLSVLLETNGIANLWSVDGAGAFTFNATLPGYEQALADSVALNDLGVVHPDGNAVQNTQRNEWMIAGTTAFQIGLYAGWPKFYVQGADIEGFRLTGMLSPAREAGGEMVRTAGPSVSHFSAVAKQDDPERLAEILRVLDWLAAPFGSTEYITRRFGLESETFTFEGPDPVLTSQGVNQATLPVRYITENSPVIFESRNEQAVRDQFDHQEAGLQYTVPNPTEGLYSETAVSEGASAQQALTATELEIVLGNRPVADWAAAVESYMSAVGNKIKAEYEEAWAQLNG</sequence>
<evidence type="ECO:0000256" key="3">
    <source>
        <dbReference type="ARBA" id="ARBA00022448"/>
    </source>
</evidence>
<dbReference type="SUPFAM" id="SSF53850">
    <property type="entry name" value="Periplasmic binding protein-like II"/>
    <property type="match status" value="1"/>
</dbReference>
<evidence type="ECO:0000256" key="5">
    <source>
        <dbReference type="SAM" id="MobiDB-lite"/>
    </source>
</evidence>
<keyword evidence="8" id="KW-1185">Reference proteome</keyword>
<keyword evidence="4 6" id="KW-0732">Signal</keyword>
<comment type="similarity">
    <text evidence="2">Belongs to the bacterial solute-binding protein 1 family.</text>
</comment>
<evidence type="ECO:0000313" key="8">
    <source>
        <dbReference type="Proteomes" id="UP000181980"/>
    </source>
</evidence>
<accession>A0A1H5I7W3</accession>
<feature type="region of interest" description="Disordered" evidence="5">
    <location>
        <begin position="27"/>
        <end position="47"/>
    </location>
</feature>
<dbReference type="PANTHER" id="PTHR43649">
    <property type="entry name" value="ARABINOSE-BINDING PROTEIN-RELATED"/>
    <property type="match status" value="1"/>
</dbReference>
<dbReference type="InterPro" id="IPR006311">
    <property type="entry name" value="TAT_signal"/>
</dbReference>
<dbReference type="NCBIfam" id="TIGR01409">
    <property type="entry name" value="TAT_signal_seq"/>
    <property type="match status" value="1"/>
</dbReference>